<dbReference type="Pfam" id="PF17167">
    <property type="entry name" value="Glyco_hydro_94"/>
    <property type="match status" value="1"/>
</dbReference>
<dbReference type="InterPro" id="IPR012341">
    <property type="entry name" value="6hp_glycosidase-like_sf"/>
</dbReference>
<dbReference type="GO" id="GO:0016757">
    <property type="term" value="F:glycosyltransferase activity"/>
    <property type="evidence" value="ECO:0007669"/>
    <property type="project" value="UniProtKB-KW"/>
</dbReference>
<accession>A0A1V4SNN0</accession>
<gene>
    <name evidence="5" type="primary">chbP_1</name>
    <name evidence="5" type="ORF">CLHUN_08300</name>
</gene>
<name>A0A1V4SNN0_RUMHU</name>
<dbReference type="PANTHER" id="PTHR37469:SF2">
    <property type="entry name" value="CELLOBIONIC ACID PHOSPHORYLASE"/>
    <property type="match status" value="1"/>
</dbReference>
<organism evidence="5 6">
    <name type="scientific">Ruminiclostridium hungatei</name>
    <name type="common">Clostridium hungatei</name>
    <dbReference type="NCBI Taxonomy" id="48256"/>
    <lineage>
        <taxon>Bacteria</taxon>
        <taxon>Bacillati</taxon>
        <taxon>Bacillota</taxon>
        <taxon>Clostridia</taxon>
        <taxon>Eubacteriales</taxon>
        <taxon>Oscillospiraceae</taxon>
        <taxon>Ruminiclostridium</taxon>
    </lineage>
</organism>
<keyword evidence="6" id="KW-1185">Reference proteome</keyword>
<dbReference type="EC" id="2.4.1.280" evidence="5"/>
<feature type="domain" description="Glycosyl hydrolase 94 supersandwich" evidence="3">
    <location>
        <begin position="109"/>
        <end position="298"/>
    </location>
</feature>
<comment type="caution">
    <text evidence="5">The sequence shown here is derived from an EMBL/GenBank/DDBJ whole genome shotgun (WGS) entry which is preliminary data.</text>
</comment>
<dbReference type="InterPro" id="IPR008928">
    <property type="entry name" value="6-hairpin_glycosidase_sf"/>
</dbReference>
<evidence type="ECO:0000313" key="6">
    <source>
        <dbReference type="Proteomes" id="UP000191554"/>
    </source>
</evidence>
<evidence type="ECO:0000259" key="3">
    <source>
        <dbReference type="Pfam" id="PF06165"/>
    </source>
</evidence>
<dbReference type="Gene3D" id="2.70.98.40">
    <property type="entry name" value="Glycoside hydrolase, family 65, N-terminal domain"/>
    <property type="match status" value="1"/>
</dbReference>
<dbReference type="EMBL" id="MZGX01000004">
    <property type="protein sequence ID" value="OPX45460.1"/>
    <property type="molecule type" value="Genomic_DNA"/>
</dbReference>
<dbReference type="Proteomes" id="UP000191554">
    <property type="component" value="Unassembled WGS sequence"/>
</dbReference>
<keyword evidence="2 5" id="KW-0808">Transferase</keyword>
<evidence type="ECO:0000313" key="5">
    <source>
        <dbReference type="EMBL" id="OPX45460.1"/>
    </source>
</evidence>
<dbReference type="Pfam" id="PF06165">
    <property type="entry name" value="GH94_b-supersand"/>
    <property type="match status" value="1"/>
</dbReference>
<dbReference type="OrthoDB" id="9762900at2"/>
<dbReference type="SUPFAM" id="SSF48208">
    <property type="entry name" value="Six-hairpin glycosidases"/>
    <property type="match status" value="1"/>
</dbReference>
<dbReference type="Gene3D" id="1.50.10.10">
    <property type="match status" value="1"/>
</dbReference>
<reference evidence="5 6" key="1">
    <citation type="submission" date="2017-03" db="EMBL/GenBank/DDBJ databases">
        <title>Genome sequence of Clostridium hungatei DSM 14427.</title>
        <authorList>
            <person name="Poehlein A."/>
            <person name="Daniel R."/>
        </authorList>
    </citation>
    <scope>NUCLEOTIDE SEQUENCE [LARGE SCALE GENOMIC DNA]</scope>
    <source>
        <strain evidence="5 6">DSM 14427</strain>
    </source>
</reference>
<dbReference type="InterPro" id="IPR037018">
    <property type="entry name" value="GH65_N"/>
</dbReference>
<feature type="domain" description="Glycosyl hydrolase 94 catalytic" evidence="4">
    <location>
        <begin position="634"/>
        <end position="812"/>
    </location>
</feature>
<dbReference type="InterPro" id="IPR052047">
    <property type="entry name" value="GH94_Enzymes"/>
</dbReference>
<dbReference type="InterPro" id="IPR010383">
    <property type="entry name" value="Glyco_hydrolase_94_b-supersand"/>
</dbReference>
<dbReference type="InterPro" id="IPR033432">
    <property type="entry name" value="GH94_catalytic"/>
</dbReference>
<dbReference type="AlphaFoldDB" id="A0A1V4SNN0"/>
<protein>
    <submittedName>
        <fullName evidence="5">N,N'-diacetylchitobiose phosphorylase</fullName>
        <ecNumber evidence="5">2.4.1.280</ecNumber>
    </submittedName>
</protein>
<sequence length="912" mass="103205">MSTGWNFTDQMGTFRMEAPHRNSHLYFPLANEAGMMSAVTPALHGDIKTGQNTFFSTPVSADDLHNTKSNRNFWIYIEGKGAWSAAGASALQHSELFNKDTEEKVTLRAGFLWHKVIRENERLGVKAEITSFVPANQYRVELMKVAVSNTGAAEIRVTPTAAIPVYARSAESLRDHRNVTSLLHRVYVVKEGIEVQPAMTFDERGHKVNRISYNVYGTDDAGKLPLGAFPVAEEYMGEGGSLEWPETIAANRREFCLPGQEIEGYEAIGALRFDDCRLLPGESKSYIIAMSVTEDRNTDKSGILGFLNMAGFEALLKKTQEYWEEKLGRISFKSSDDKFDGWMKWVSLQPILRRIYGCSFLPHHDYGKGGRGWRDLWQDCLALLLMETDTVRAQLWNNYGGVRLDGTNATIIGKEPGEFIADRNNISRVWSDHGAWPFFTTLLYLNQSGDMDFLFEKQAYFKDRLIARSTGIDEDWTAGYGNRQKCDNGEVYTGTILEHILLQNLTAFFNVGEHNNIRMENADWNDALDMAAQKGETVAFTAFYAGNLLELGKLLKKVREERGRDRIEVAAEIAVLLDTLSQSISYDSPAEKQELLSRYYKTCRHNISGQKVLLDTARVSEDLNTKGRWLSQHIADNELVKTPEGLEWFNGYYDNRGLQVEGVRPEGVRMTLTGQVFPIMMGIASKHQTGSTIKAVDRYLFDRKLGSYRLNNNFNELKLDLGRCFGFAFGHKENGAVFSHMTIMYAFALYRQDFVQEGYQVLKSLYNISTDFDRARIYPGIPEYINERGRGMYHYLTGSASWLMLLMLTEVYGVGGNAGKLYIRPKLKAGQFDGTGTASVKTVFADRTVRLVYRNRQHLDYGEYSVKSITLDGLRLDLDLDPCQAEIDRAAVLKLDRNMEHLIEVELGAKKP</sequence>
<proteinExistence type="predicted"/>
<evidence type="ECO:0000259" key="4">
    <source>
        <dbReference type="Pfam" id="PF17167"/>
    </source>
</evidence>
<dbReference type="STRING" id="48256.CLHUN_08300"/>
<dbReference type="GO" id="GO:0005975">
    <property type="term" value="P:carbohydrate metabolic process"/>
    <property type="evidence" value="ECO:0007669"/>
    <property type="project" value="InterPro"/>
</dbReference>
<keyword evidence="1 5" id="KW-0328">Glycosyltransferase</keyword>
<dbReference type="PANTHER" id="PTHR37469">
    <property type="entry name" value="CELLOBIONIC ACID PHOSPHORYLASE-RELATED"/>
    <property type="match status" value="1"/>
</dbReference>
<evidence type="ECO:0000256" key="1">
    <source>
        <dbReference type="ARBA" id="ARBA00022676"/>
    </source>
</evidence>
<evidence type="ECO:0000256" key="2">
    <source>
        <dbReference type="ARBA" id="ARBA00022679"/>
    </source>
</evidence>